<dbReference type="PANTHER" id="PTHR15154:SF2">
    <property type="entry name" value="HAMARTIN"/>
    <property type="match status" value="1"/>
</dbReference>
<dbReference type="GeneID" id="19338299"/>
<feature type="coiled-coil region" evidence="1">
    <location>
        <begin position="744"/>
        <end position="903"/>
    </location>
</feature>
<evidence type="ECO:0000256" key="1">
    <source>
        <dbReference type="SAM" id="Coils"/>
    </source>
</evidence>
<dbReference type="InterPro" id="IPR007483">
    <property type="entry name" value="Hamartin"/>
</dbReference>
<dbReference type="OrthoDB" id="6022054at2759"/>
<dbReference type="VEuPathDB" id="FungiDB:MYCFIDRAFT_216684"/>
<feature type="region of interest" description="Disordered" evidence="2">
    <location>
        <begin position="984"/>
        <end position="1015"/>
    </location>
</feature>
<dbReference type="Proteomes" id="UP000016932">
    <property type="component" value="Unassembled WGS sequence"/>
</dbReference>
<feature type="coiled-coil region" evidence="1">
    <location>
        <begin position="944"/>
        <end position="978"/>
    </location>
</feature>
<dbReference type="GO" id="GO:0051726">
    <property type="term" value="P:regulation of cell cycle"/>
    <property type="evidence" value="ECO:0007669"/>
    <property type="project" value="TreeGrafter"/>
</dbReference>
<feature type="compositionally biased region" description="Pro residues" evidence="2">
    <location>
        <begin position="582"/>
        <end position="601"/>
    </location>
</feature>
<dbReference type="Pfam" id="PF04388">
    <property type="entry name" value="Hamartin"/>
    <property type="match status" value="1"/>
</dbReference>
<dbReference type="RefSeq" id="XP_007930904.1">
    <property type="nucleotide sequence ID" value="XM_007932713.1"/>
</dbReference>
<dbReference type="KEGG" id="pfj:MYCFIDRAFT_216684"/>
<feature type="region of interest" description="Disordered" evidence="2">
    <location>
        <begin position="576"/>
        <end position="621"/>
    </location>
</feature>
<evidence type="ECO:0000256" key="2">
    <source>
        <dbReference type="SAM" id="MobiDB-lite"/>
    </source>
</evidence>
<feature type="compositionally biased region" description="Polar residues" evidence="2">
    <location>
        <begin position="612"/>
        <end position="621"/>
    </location>
</feature>
<gene>
    <name evidence="3" type="ORF">MYCFIDRAFT_216684</name>
</gene>
<feature type="compositionally biased region" description="Polar residues" evidence="2">
    <location>
        <begin position="1096"/>
        <end position="1110"/>
    </location>
</feature>
<dbReference type="eggNOG" id="ENOG502QQPT">
    <property type="taxonomic scope" value="Eukaryota"/>
</dbReference>
<keyword evidence="4" id="KW-1185">Reference proteome</keyword>
<feature type="compositionally biased region" description="Gly residues" evidence="2">
    <location>
        <begin position="1174"/>
        <end position="1183"/>
    </location>
</feature>
<feature type="compositionally biased region" description="Basic and acidic residues" evidence="2">
    <location>
        <begin position="1134"/>
        <end position="1143"/>
    </location>
</feature>
<dbReference type="HOGENOM" id="CLU_004261_0_0_1"/>
<evidence type="ECO:0008006" key="5">
    <source>
        <dbReference type="Google" id="ProtNLM"/>
    </source>
</evidence>
<keyword evidence="1" id="KW-0175">Coiled coil</keyword>
<evidence type="ECO:0000313" key="4">
    <source>
        <dbReference type="Proteomes" id="UP000016932"/>
    </source>
</evidence>
<sequence>MSSLLGPELGRQYLKTKEGEWSVPEEAEVGDGVVLLEGGSTAFVLGGQENGDHVGGGWGVFCERGDGCALQSNLHVGTIESRRLLISHLPPVNITAHHPQPTHLLQAPALKLTLSTHTPNFLAKSSHHPFSSAGTACIWILMNDVSGTDPSVALQKKAEPSARNHHEWKYRYECRRMLQSFIDDIQHRIEIDEATKANQELKQFWDRYIAGNPQKLGAFVGVLRELRAAIVSEDDLLEWYHLAGKPVLASVGFKKTALDDAQEFVASVMIYDEHENNAKQRSRTSTRICSDLLNVYLARTRALAEEDQFVAPDNAQIAQQVEGVLVACGRKMPRQLFHSFDDLIVRPETRLQGLALLSSFLRHQTPHIYTVQHTPVVENLLKCLMNDTSTTVLSVALTSLIMLLPHIPGSLNSTLPRLFLIYSRLLCWERFSALSTDAQKNLVKDDRIAADDDYDHGDVGIDSTWEKCRPREGTVEASTPELKTYYTYLYGLYPLNFMSYIRKPRRFLKNLDFPGADDFDLDQAVIRSRSDQFRQLHLLHPNFYNLTIEEELIDPKWPRMDPADVVAECHSLAIDSRSPLASPGPPPTGKLPALPPLPPIPSSNNGSISPAVSHTSLRSGHSWRDTLSTAVSSGIHIDGDSPVLGPQDDAVEMLRPRSKAGVEKMRSSPVLDEFPLPSGGLPGPQQMRDPSEPPPTTNLAYLQREITLLRNDLNFERWHKAQYSQHIGQLMRKNVKDATVEAETLNLINANRALKQQLEQVRKEREATIRDSNLTRKQANNLESNMTERFNKMKKEQETWNADAEELRRLRTQMKTYRDLLSETEARELKTAHELEIVKRNLEQMKNLEAQLEEARRKIREYEYREWDFDQAKREHELLQSEKETLQMRIRRQDQDLQRTKQMYSERLVEMEASLAGGAEFDRPPTALSLQPGSGAPIATQRELEDTKAKLMQLKKSHSRLLERYTDLEMEYQSVKSQLATIQQGYGGEYGDPPRSGSLGAHSTREPSIMSGGLPGRPGVLESVYDLASEYGAPSELAYTNISQSDPTDKRYMKRSSTLALHRGDMRGRPVSPISPPRSEATIHSAAGLTWKPAAAQTTKSQDSEVSGFNATRPLGSDERSILSGQSGGSGGGPKKDKIDVKSEVRVYGRGGAQNIKLKSKEAAKPDKTKGFAGKLGKGLGLS</sequence>
<evidence type="ECO:0000313" key="3">
    <source>
        <dbReference type="EMBL" id="EME78548.1"/>
    </source>
</evidence>
<feature type="region of interest" description="Disordered" evidence="2">
    <location>
        <begin position="1094"/>
        <end position="1143"/>
    </location>
</feature>
<reference evidence="3 4" key="1">
    <citation type="journal article" date="2012" name="PLoS Pathog.">
        <title>Diverse lifestyles and strategies of plant pathogenesis encoded in the genomes of eighteen Dothideomycetes fungi.</title>
        <authorList>
            <person name="Ohm R.A."/>
            <person name="Feau N."/>
            <person name="Henrissat B."/>
            <person name="Schoch C.L."/>
            <person name="Horwitz B.A."/>
            <person name="Barry K.W."/>
            <person name="Condon B.J."/>
            <person name="Copeland A.C."/>
            <person name="Dhillon B."/>
            <person name="Glaser F."/>
            <person name="Hesse C.N."/>
            <person name="Kosti I."/>
            <person name="LaButti K."/>
            <person name="Lindquist E.A."/>
            <person name="Lucas S."/>
            <person name="Salamov A.A."/>
            <person name="Bradshaw R.E."/>
            <person name="Ciuffetti L."/>
            <person name="Hamelin R.C."/>
            <person name="Kema G.H.J."/>
            <person name="Lawrence C."/>
            <person name="Scott J.A."/>
            <person name="Spatafora J.W."/>
            <person name="Turgeon B.G."/>
            <person name="de Wit P.J.G.M."/>
            <person name="Zhong S."/>
            <person name="Goodwin S.B."/>
            <person name="Grigoriev I.V."/>
        </authorList>
    </citation>
    <scope>NUCLEOTIDE SEQUENCE [LARGE SCALE GENOMIC DNA]</scope>
    <source>
        <strain evidence="3 4">CIRAD86</strain>
    </source>
</reference>
<dbReference type="AlphaFoldDB" id="M3AN41"/>
<proteinExistence type="predicted"/>
<organism evidence="3 4">
    <name type="scientific">Pseudocercospora fijiensis (strain CIRAD86)</name>
    <name type="common">Black leaf streak disease fungus</name>
    <name type="synonym">Mycosphaerella fijiensis</name>
    <dbReference type="NCBI Taxonomy" id="383855"/>
    <lineage>
        <taxon>Eukaryota</taxon>
        <taxon>Fungi</taxon>
        <taxon>Dikarya</taxon>
        <taxon>Ascomycota</taxon>
        <taxon>Pezizomycotina</taxon>
        <taxon>Dothideomycetes</taxon>
        <taxon>Dothideomycetidae</taxon>
        <taxon>Mycosphaerellales</taxon>
        <taxon>Mycosphaerellaceae</taxon>
        <taxon>Pseudocercospora</taxon>
    </lineage>
</organism>
<feature type="compositionally biased region" description="Basic and acidic residues" evidence="2">
    <location>
        <begin position="1161"/>
        <end position="1170"/>
    </location>
</feature>
<protein>
    <recommendedName>
        <fullName evidence="5">Hamartin</fullName>
    </recommendedName>
</protein>
<feature type="compositionally biased region" description="Low complexity" evidence="2">
    <location>
        <begin position="602"/>
        <end position="611"/>
    </location>
</feature>
<feature type="region of interest" description="Disordered" evidence="2">
    <location>
        <begin position="657"/>
        <end position="697"/>
    </location>
</feature>
<dbReference type="STRING" id="383855.M3AN41"/>
<feature type="region of interest" description="Disordered" evidence="2">
    <location>
        <begin position="1058"/>
        <end position="1080"/>
    </location>
</feature>
<feature type="region of interest" description="Disordered" evidence="2">
    <location>
        <begin position="1161"/>
        <end position="1183"/>
    </location>
</feature>
<feature type="compositionally biased region" description="Basic and acidic residues" evidence="2">
    <location>
        <begin position="657"/>
        <end position="666"/>
    </location>
</feature>
<dbReference type="GO" id="GO:0032007">
    <property type="term" value="P:negative regulation of TOR signaling"/>
    <property type="evidence" value="ECO:0007669"/>
    <property type="project" value="TreeGrafter"/>
</dbReference>
<dbReference type="GO" id="GO:0033596">
    <property type="term" value="C:TSC1-TSC2 complex"/>
    <property type="evidence" value="ECO:0007669"/>
    <property type="project" value="TreeGrafter"/>
</dbReference>
<accession>M3AN41</accession>
<dbReference type="PANTHER" id="PTHR15154">
    <property type="entry name" value="HAMARTIN"/>
    <property type="match status" value="1"/>
</dbReference>
<dbReference type="EMBL" id="KB446563">
    <property type="protein sequence ID" value="EME78548.1"/>
    <property type="molecule type" value="Genomic_DNA"/>
</dbReference>
<name>M3AN41_PSEFD</name>